<evidence type="ECO:0000313" key="1">
    <source>
        <dbReference type="EMBL" id="GAA2202619.1"/>
    </source>
</evidence>
<protein>
    <recommendedName>
        <fullName evidence="3">Thioredoxin family protein</fullName>
    </recommendedName>
</protein>
<evidence type="ECO:0000313" key="2">
    <source>
        <dbReference type="Proteomes" id="UP001500432"/>
    </source>
</evidence>
<evidence type="ECO:0008006" key="3">
    <source>
        <dbReference type="Google" id="ProtNLM"/>
    </source>
</evidence>
<dbReference type="EMBL" id="BAAAQW010000011">
    <property type="protein sequence ID" value="GAA2202619.1"/>
    <property type="molecule type" value="Genomic_DNA"/>
</dbReference>
<dbReference type="Proteomes" id="UP001500432">
    <property type="component" value="Unassembled WGS sequence"/>
</dbReference>
<organism evidence="1 2">
    <name type="scientific">Sinomonas flava</name>
    <dbReference type="NCBI Taxonomy" id="496857"/>
    <lineage>
        <taxon>Bacteria</taxon>
        <taxon>Bacillati</taxon>
        <taxon>Actinomycetota</taxon>
        <taxon>Actinomycetes</taxon>
        <taxon>Micrococcales</taxon>
        <taxon>Micrococcaceae</taxon>
        <taxon>Sinomonas</taxon>
    </lineage>
</organism>
<dbReference type="RefSeq" id="WP_344300765.1">
    <property type="nucleotide sequence ID" value="NZ_BAAAQW010000011.1"/>
</dbReference>
<sequence>MMFPPRIEVLYIEDCPQWQAALHLARSAARLAGAAEVDVFAIEVRSRQQALRLGFAGSPTILVGGRDPFPGVRTGRPACRVFQTPRGPAPLPDGGQLTDAIRAALAGQPFTQSA</sequence>
<accession>A0ABN3C0E8</accession>
<reference evidence="1 2" key="1">
    <citation type="journal article" date="2019" name="Int. J. Syst. Evol. Microbiol.">
        <title>The Global Catalogue of Microorganisms (GCM) 10K type strain sequencing project: providing services to taxonomists for standard genome sequencing and annotation.</title>
        <authorList>
            <consortium name="The Broad Institute Genomics Platform"/>
            <consortium name="The Broad Institute Genome Sequencing Center for Infectious Disease"/>
            <person name="Wu L."/>
            <person name="Ma J."/>
        </authorList>
    </citation>
    <scope>NUCLEOTIDE SEQUENCE [LARGE SCALE GENOMIC DNA]</scope>
    <source>
        <strain evidence="1 2">JCM 16034</strain>
    </source>
</reference>
<keyword evidence="2" id="KW-1185">Reference proteome</keyword>
<comment type="caution">
    <text evidence="1">The sequence shown here is derived from an EMBL/GenBank/DDBJ whole genome shotgun (WGS) entry which is preliminary data.</text>
</comment>
<gene>
    <name evidence="1" type="ORF">GCM10009849_31760</name>
</gene>
<proteinExistence type="predicted"/>
<name>A0ABN3C0E8_9MICC</name>